<evidence type="ECO:0000256" key="1">
    <source>
        <dbReference type="SAM" id="MobiDB-lite"/>
    </source>
</evidence>
<evidence type="ECO:0000313" key="2">
    <source>
        <dbReference type="EMBL" id="ABA99334.1"/>
    </source>
</evidence>
<dbReference type="AlphaFoldDB" id="Q2QP89"/>
<gene>
    <name evidence="2" type="ordered locus">LOC_Os12g35310</name>
</gene>
<reference evidence="2" key="2">
    <citation type="submission" date="2005-04" db="EMBL/GenBank/DDBJ databases">
        <authorList>
            <person name="Buell C.R."/>
            <person name="Wing R.A."/>
            <person name="McCombie W.A."/>
            <person name="Ouyang S."/>
        </authorList>
    </citation>
    <scope>NUCLEOTIDE SEQUENCE</scope>
</reference>
<accession>Q2QP89</accession>
<reference evidence="2" key="3">
    <citation type="submission" date="2006-01" db="EMBL/GenBank/DDBJ databases">
        <authorList>
            <person name="Buell R."/>
        </authorList>
    </citation>
    <scope>NUCLEOTIDE SEQUENCE</scope>
</reference>
<dbReference type="EMBL" id="DP000011">
    <property type="protein sequence ID" value="ABA99334.1"/>
    <property type="molecule type" value="Genomic_DNA"/>
</dbReference>
<organism evidence="2">
    <name type="scientific">Oryza sativa subsp. japonica</name>
    <name type="common">Rice</name>
    <dbReference type="NCBI Taxonomy" id="39947"/>
    <lineage>
        <taxon>Eukaryota</taxon>
        <taxon>Viridiplantae</taxon>
        <taxon>Streptophyta</taxon>
        <taxon>Embryophyta</taxon>
        <taxon>Tracheophyta</taxon>
        <taxon>Spermatophyta</taxon>
        <taxon>Magnoliopsida</taxon>
        <taxon>Liliopsida</taxon>
        <taxon>Poales</taxon>
        <taxon>Poaceae</taxon>
        <taxon>BOP clade</taxon>
        <taxon>Oryzoideae</taxon>
        <taxon>Oryzeae</taxon>
        <taxon>Oryzinae</taxon>
        <taxon>Oryza</taxon>
        <taxon>Oryza sativa</taxon>
    </lineage>
</organism>
<feature type="compositionally biased region" description="Gly residues" evidence="1">
    <location>
        <begin position="106"/>
        <end position="119"/>
    </location>
</feature>
<reference evidence="2" key="1">
    <citation type="journal article" date="2005" name="BMC Biol.">
        <title>The sequence of rice chromosomes 11 and 12, rich in disease resistance genes and recent gene duplications.</title>
        <authorList>
            <consortium name="The rice chromosomes 11 and 12 sequencing consortia"/>
        </authorList>
    </citation>
    <scope>NUCLEOTIDE SEQUENCE [LARGE SCALE GENOMIC DNA]</scope>
</reference>
<feature type="region of interest" description="Disordered" evidence="1">
    <location>
        <begin position="95"/>
        <end position="119"/>
    </location>
</feature>
<sequence>MEKMEKLTQGHFGDEGESLANKLTSSRCTYLFMAPMHRSIIREKRIPWPRSGWDLIPFVALQLNVQVRGAVGGEVANGLRGLGSADAVRHRHRGGWIRPPAEGRTSRGGGGGGWRRDGCGGGGGVKVKAVLKRAEMEWLMAQLKTGDRRLAGHRSRPVSFVGTNHGSSTLQDERDRIYKEDEYRVFFVTYAARCGRFSAKVHPTGERVDGSLSWSFRLDATVEISISKFATFGAFSQDMASNIKDILHDHNPQP</sequence>
<protein>
    <submittedName>
        <fullName evidence="2">Uncharacterized protein</fullName>
    </submittedName>
</protein>
<proteinExistence type="predicted"/>
<name>Q2QP89_ORYSJ</name>